<dbReference type="AlphaFoldDB" id="A0A2H3BUW6"/>
<protein>
    <recommendedName>
        <fullName evidence="4">CxC2-like cysteine cluster KDZ transposase-associated domain-containing protein</fullName>
    </recommendedName>
</protein>
<dbReference type="Proteomes" id="UP000218334">
    <property type="component" value="Unassembled WGS sequence"/>
</dbReference>
<dbReference type="EMBL" id="KZ293433">
    <property type="protein sequence ID" value="PBK68367.1"/>
    <property type="molecule type" value="Genomic_DNA"/>
</dbReference>
<proteinExistence type="predicted"/>
<feature type="region of interest" description="Disordered" evidence="1">
    <location>
        <begin position="583"/>
        <end position="606"/>
    </location>
</feature>
<reference evidence="3" key="1">
    <citation type="journal article" date="2017" name="Nat. Ecol. Evol.">
        <title>Genome expansion and lineage-specific genetic innovations in the forest pathogenic fungi Armillaria.</title>
        <authorList>
            <person name="Sipos G."/>
            <person name="Prasanna A.N."/>
            <person name="Walter M.C."/>
            <person name="O'Connor E."/>
            <person name="Balint B."/>
            <person name="Krizsan K."/>
            <person name="Kiss B."/>
            <person name="Hess J."/>
            <person name="Varga T."/>
            <person name="Slot J."/>
            <person name="Riley R."/>
            <person name="Boka B."/>
            <person name="Rigling D."/>
            <person name="Barry K."/>
            <person name="Lee J."/>
            <person name="Mihaltcheva S."/>
            <person name="LaButti K."/>
            <person name="Lipzen A."/>
            <person name="Waldron R."/>
            <person name="Moloney N.M."/>
            <person name="Sperisen C."/>
            <person name="Kredics L."/>
            <person name="Vagvoelgyi C."/>
            <person name="Patrignani A."/>
            <person name="Fitzpatrick D."/>
            <person name="Nagy I."/>
            <person name="Doyle S."/>
            <person name="Anderson J.B."/>
            <person name="Grigoriev I.V."/>
            <person name="Gueldener U."/>
            <person name="Muensterkoetter M."/>
            <person name="Nagy L.G."/>
        </authorList>
    </citation>
    <scope>NUCLEOTIDE SEQUENCE [LARGE SCALE GENOMIC DNA]</scope>
    <source>
        <strain evidence="3">28-4</strain>
    </source>
</reference>
<accession>A0A2H3BUW6</accession>
<evidence type="ECO:0000256" key="1">
    <source>
        <dbReference type="SAM" id="MobiDB-lite"/>
    </source>
</evidence>
<gene>
    <name evidence="2" type="ORF">ARMSODRAFT_887998</name>
</gene>
<dbReference type="InterPro" id="IPR040521">
    <property type="entry name" value="KDZ"/>
</dbReference>
<evidence type="ECO:0000313" key="2">
    <source>
        <dbReference type="EMBL" id="PBK68367.1"/>
    </source>
</evidence>
<evidence type="ECO:0000313" key="3">
    <source>
        <dbReference type="Proteomes" id="UP000218334"/>
    </source>
</evidence>
<feature type="compositionally biased region" description="Acidic residues" evidence="1">
    <location>
        <begin position="585"/>
        <end position="606"/>
    </location>
</feature>
<keyword evidence="3" id="KW-1185">Reference proteome</keyword>
<dbReference type="Pfam" id="PF18758">
    <property type="entry name" value="KDZ"/>
    <property type="match status" value="1"/>
</dbReference>
<dbReference type="STRING" id="1076256.A0A2H3BUW6"/>
<name>A0A2H3BUW6_9AGAR</name>
<evidence type="ECO:0008006" key="4">
    <source>
        <dbReference type="Google" id="ProtNLM"/>
    </source>
</evidence>
<sequence>RYANMDFIFWSAVKNTKVKDVLLAYDVGCQYKINLEERRKKLPLPLRHKASSPAVSVALPVWHGDIHKIECKTENSLLYQLGAAKSDGEALERLWAVLNQIAWQTKEMQPEVRHDAIEDKVDCHNYHKNVGLGLFASYLSGAWFISLMKSPGTTLQRWLTLAIDEHKVQIQEFKDINSTLDRSLRSEWKQMIDDWTLDWSKPSPYKPRIFGNSITKAEVKLHLQHEELEKVKAGSVSIKGMSMTGFLIAGLELEGEQLRIRSEVKASNLTCQREGKVHEQHIAWFKRLGVFRQMQAIYMPGCVALIEAKEAVCDSDAQAPAAEEVRLWLPSQVPSDEHLFVCDPKLFDTEFRLCEGQCADALTSLRSKLMACQHLIRYRNANIVGQRMSTRARTIIDTVSDHIDATAEKYCCAREAMVHLRGEEACGEYKVLAKDDITAVQVQEQDAKATKKLSKIGGRQSRGAPVVREKPPKISWIWMALGGPGSEVDGGVHESVRVEWLKALAQKTRWCEEVALLHEEMKRTCLSLRFKVNEWQQHADQVNTAVVEEVRRGRHAYALKQSMYRERMSGAFEAMWGRKANWEPVGDDGVESDSSDDDVQVEEVSI</sequence>
<organism evidence="2 3">
    <name type="scientific">Armillaria solidipes</name>
    <dbReference type="NCBI Taxonomy" id="1076256"/>
    <lineage>
        <taxon>Eukaryota</taxon>
        <taxon>Fungi</taxon>
        <taxon>Dikarya</taxon>
        <taxon>Basidiomycota</taxon>
        <taxon>Agaricomycotina</taxon>
        <taxon>Agaricomycetes</taxon>
        <taxon>Agaricomycetidae</taxon>
        <taxon>Agaricales</taxon>
        <taxon>Marasmiineae</taxon>
        <taxon>Physalacriaceae</taxon>
        <taxon>Armillaria</taxon>
    </lineage>
</organism>
<feature type="non-terminal residue" evidence="2">
    <location>
        <position position="1"/>
    </location>
</feature>